<gene>
    <name evidence="2" type="ORF">ACK4CT_36215</name>
</gene>
<evidence type="ECO:0000313" key="2">
    <source>
        <dbReference type="EMBL" id="MFN6548597.1"/>
    </source>
</evidence>
<sequence length="157" mass="16955">MSDVERDPVPAGGGDLARLASLVVERRMQLGMTTRQAFSDRVALTYRVLTDVENGNRRLGRTAYAEIERALGWAWGSIAAVLSGGMPTVLDQPPDLVDGLEGDAEIAAIATIVSVLDQHSAGERSRILRYINSRYADDEHGPGESSFGRTEEGARGR</sequence>
<keyword evidence="3" id="KW-1185">Reference proteome</keyword>
<dbReference type="RefSeq" id="WP_409545988.1">
    <property type="nucleotide sequence ID" value="NZ_JBKBDD010000029.1"/>
</dbReference>
<accession>A0ABW9LPE3</accession>
<evidence type="ECO:0000256" key="1">
    <source>
        <dbReference type="SAM" id="MobiDB-lite"/>
    </source>
</evidence>
<feature type="region of interest" description="Disordered" evidence="1">
    <location>
        <begin position="137"/>
        <end position="157"/>
    </location>
</feature>
<organism evidence="2 3">
    <name type="scientific">Mycolicibacterium nivoides</name>
    <dbReference type="NCBI Taxonomy" id="2487344"/>
    <lineage>
        <taxon>Bacteria</taxon>
        <taxon>Bacillati</taxon>
        <taxon>Actinomycetota</taxon>
        <taxon>Actinomycetes</taxon>
        <taxon>Mycobacteriales</taxon>
        <taxon>Mycobacteriaceae</taxon>
        <taxon>Mycolicibacterium</taxon>
    </lineage>
</organism>
<proteinExistence type="predicted"/>
<dbReference type="EMBL" id="JBKBDD010000029">
    <property type="protein sequence ID" value="MFN6548597.1"/>
    <property type="molecule type" value="Genomic_DNA"/>
</dbReference>
<evidence type="ECO:0000313" key="3">
    <source>
        <dbReference type="Proteomes" id="UP001635816"/>
    </source>
</evidence>
<name>A0ABW9LPE3_9MYCO</name>
<reference evidence="2 3" key="1">
    <citation type="submission" date="2024-12" db="EMBL/GenBank/DDBJ databases">
        <title>The coexistence of Mycolicibacterium septicum and Mycolicibacterium nivoides in clinical samples.</title>
        <authorList>
            <person name="Wang C."/>
            <person name="Feng Y."/>
            <person name="Zong Z."/>
        </authorList>
    </citation>
    <scope>NUCLEOTIDE SEQUENCE [LARGE SCALE GENOMIC DNA]</scope>
    <source>
        <strain evidence="2 3">120309</strain>
    </source>
</reference>
<comment type="caution">
    <text evidence="2">The sequence shown here is derived from an EMBL/GenBank/DDBJ whole genome shotgun (WGS) entry which is preliminary data.</text>
</comment>
<dbReference type="Proteomes" id="UP001635816">
    <property type="component" value="Unassembled WGS sequence"/>
</dbReference>
<protein>
    <submittedName>
        <fullName evidence="2">Helix-turn-helix domain-containing protein</fullName>
    </submittedName>
</protein>